<keyword evidence="1" id="KW-0863">Zinc-finger</keyword>
<dbReference type="PANTHER" id="PTHR31832">
    <property type="entry name" value="B-BOX ZINC FINGER PROTEIN 22"/>
    <property type="match status" value="1"/>
</dbReference>
<feature type="domain" description="B box-type" evidence="3">
    <location>
        <begin position="1"/>
        <end position="46"/>
    </location>
</feature>
<keyword evidence="5" id="KW-1185">Reference proteome</keyword>
<dbReference type="CDD" id="cd19757">
    <property type="entry name" value="Bbox1"/>
    <property type="match status" value="2"/>
</dbReference>
<accession>A0A0G4IHL2</accession>
<keyword evidence="1" id="KW-0479">Metal-binding</keyword>
<feature type="region of interest" description="Disordered" evidence="2">
    <location>
        <begin position="529"/>
        <end position="556"/>
    </location>
</feature>
<feature type="compositionally biased region" description="Pro residues" evidence="2">
    <location>
        <begin position="247"/>
        <end position="259"/>
    </location>
</feature>
<gene>
    <name evidence="4" type="ORF">PBRA_000502</name>
</gene>
<dbReference type="InterPro" id="IPR000315">
    <property type="entry name" value="Znf_B-box"/>
</dbReference>
<evidence type="ECO:0000313" key="4">
    <source>
        <dbReference type="EMBL" id="CEO94716.1"/>
    </source>
</evidence>
<feature type="compositionally biased region" description="Polar residues" evidence="2">
    <location>
        <begin position="88"/>
        <end position="103"/>
    </location>
</feature>
<proteinExistence type="predicted"/>
<feature type="domain" description="B box-type" evidence="3">
    <location>
        <begin position="183"/>
        <end position="229"/>
    </location>
</feature>
<keyword evidence="1" id="KW-0862">Zinc</keyword>
<dbReference type="GO" id="GO:0008270">
    <property type="term" value="F:zinc ion binding"/>
    <property type="evidence" value="ECO:0007669"/>
    <property type="project" value="UniProtKB-KW"/>
</dbReference>
<evidence type="ECO:0000256" key="2">
    <source>
        <dbReference type="SAM" id="MobiDB-lite"/>
    </source>
</evidence>
<dbReference type="EMBL" id="CDSF01000001">
    <property type="protein sequence ID" value="CEO94716.1"/>
    <property type="molecule type" value="Genomic_DNA"/>
</dbReference>
<name>A0A0G4IHL2_PLABS</name>
<feature type="domain" description="B box-type" evidence="3">
    <location>
        <begin position="49"/>
        <end position="95"/>
    </location>
</feature>
<organism evidence="4 5">
    <name type="scientific">Plasmodiophora brassicae</name>
    <name type="common">Clubroot disease agent</name>
    <dbReference type="NCBI Taxonomy" id="37360"/>
    <lineage>
        <taxon>Eukaryota</taxon>
        <taxon>Sar</taxon>
        <taxon>Rhizaria</taxon>
        <taxon>Endomyxa</taxon>
        <taxon>Phytomyxea</taxon>
        <taxon>Plasmodiophorida</taxon>
        <taxon>Plasmodiophoridae</taxon>
        <taxon>Plasmodiophora</taxon>
    </lineage>
</organism>
<evidence type="ECO:0000313" key="5">
    <source>
        <dbReference type="Proteomes" id="UP000039324"/>
    </source>
</evidence>
<sequence length="653" mass="70878">MPALCANCEGDPATISCRECGKAFCADCSAGVHRTKSRQGHALSPFAEPSTPSCQNCQVSPATIDCPECNKPLCDECDSRLHRISRFISHTRQPIASTSSRPPSLSPADPKPQSSSPASTDSTTCNNCQVSSAAVRCDDCAQTLCTGCDTRLHRMTKFQSHKRAPVKKTPLTVASPPVNRPSSSSTVCDNCEMQPGITSCKECKKLYCNACDTRLHQTAKFRTHMRASPSAAPAALPSASALAPSPLKTPAPAPAPTPLKAPSSSPTSSSAAAPLKAPAPAPSPAATTGSLPCRNCERAPPSIQCRTCDMPLCASCDQRMHAAPKFRAHDRVPMVVAGDQCANCEVERATIPCASCAKSHCQACDKRVHQIGKFATHVREQTLAHPSPPPTSFPPVQVVQAPPSISDMMLATRLNNLLDHMAALNISSTPPNANTALIELRDELRAQTAAIRKEIDDLRERDRERHAHENIMEMSTSGEPPHDSSALAATVQSAAEMTKDTLQKITMAVQECTVTIADLVARQQNQPVDTKPRVVHHHHHRQLRRRKVAVQEPEPSLPTTMLSRLEAQVRQTRRALMTIRERVVGATRRLRHRRPRRTPLSKQIVIGDGFDLIDVVVGKQTELHLQRMDRRSTTLPQKAYRYLPSPAVPAPRS</sequence>
<dbReference type="Pfam" id="PF00643">
    <property type="entry name" value="zf-B_box"/>
    <property type="match status" value="3"/>
</dbReference>
<dbReference type="AlphaFoldDB" id="A0A0G4IHL2"/>
<protein>
    <recommendedName>
        <fullName evidence="3">B box-type domain-containing protein</fullName>
    </recommendedName>
</protein>
<evidence type="ECO:0000259" key="3">
    <source>
        <dbReference type="PROSITE" id="PS50119"/>
    </source>
</evidence>
<dbReference type="PANTHER" id="PTHR31832:SF63">
    <property type="entry name" value="B-BOX ZINC FINGER PROTEIN 23"/>
    <property type="match status" value="1"/>
</dbReference>
<dbReference type="PROSITE" id="PS50119">
    <property type="entry name" value="ZF_BBOX"/>
    <property type="match status" value="5"/>
</dbReference>
<feature type="compositionally biased region" description="Polar residues" evidence="2">
    <location>
        <begin position="112"/>
        <end position="125"/>
    </location>
</feature>
<dbReference type="Proteomes" id="UP000039324">
    <property type="component" value="Unassembled WGS sequence"/>
</dbReference>
<feature type="compositionally biased region" description="Low complexity" evidence="2">
    <location>
        <begin position="227"/>
        <end position="246"/>
    </location>
</feature>
<feature type="domain" description="B box-type" evidence="3">
    <location>
        <begin position="120"/>
        <end position="166"/>
    </location>
</feature>
<dbReference type="InterPro" id="IPR051979">
    <property type="entry name" value="B-box_zinc_finger"/>
</dbReference>
<evidence type="ECO:0000256" key="1">
    <source>
        <dbReference type="PROSITE-ProRule" id="PRU00024"/>
    </source>
</evidence>
<reference evidence="4 5" key="1">
    <citation type="submission" date="2015-02" db="EMBL/GenBank/DDBJ databases">
        <authorList>
            <person name="Chooi Y.-H."/>
        </authorList>
    </citation>
    <scope>NUCLEOTIDE SEQUENCE [LARGE SCALE GENOMIC DNA]</scope>
    <source>
        <strain evidence="4">E3</strain>
    </source>
</reference>
<feature type="region of interest" description="Disordered" evidence="2">
    <location>
        <begin position="88"/>
        <end position="125"/>
    </location>
</feature>
<dbReference type="OrthoDB" id="342730at2759"/>
<feature type="domain" description="B box-type" evidence="3">
    <location>
        <begin position="288"/>
        <end position="334"/>
    </location>
</feature>
<feature type="compositionally biased region" description="Low complexity" evidence="2">
    <location>
        <begin position="260"/>
        <end position="276"/>
    </location>
</feature>
<dbReference type="Gene3D" id="3.30.160.60">
    <property type="entry name" value="Classic Zinc Finger"/>
    <property type="match status" value="2"/>
</dbReference>
<feature type="compositionally biased region" description="Basic residues" evidence="2">
    <location>
        <begin position="533"/>
        <end position="548"/>
    </location>
</feature>
<dbReference type="SMART" id="SM00336">
    <property type="entry name" value="BBOX"/>
    <property type="match status" value="6"/>
</dbReference>
<feature type="region of interest" description="Disordered" evidence="2">
    <location>
        <begin position="224"/>
        <end position="290"/>
    </location>
</feature>